<dbReference type="GO" id="GO:0006270">
    <property type="term" value="P:DNA replication initiation"/>
    <property type="evidence" value="ECO:0007669"/>
    <property type="project" value="InterPro"/>
</dbReference>
<dbReference type="InterPro" id="IPR013159">
    <property type="entry name" value="DnaA_C"/>
</dbReference>
<gene>
    <name evidence="2" type="primary">dnaA_1</name>
    <name evidence="2" type="ORF">PbB2_00079</name>
</gene>
<organism evidence="2 3">
    <name type="scientific">Candidatus Phycosocius bacilliformis</name>
    <dbReference type="NCBI Taxonomy" id="1445552"/>
    <lineage>
        <taxon>Bacteria</taxon>
        <taxon>Pseudomonadati</taxon>
        <taxon>Pseudomonadota</taxon>
        <taxon>Alphaproteobacteria</taxon>
        <taxon>Caulobacterales</taxon>
        <taxon>Caulobacterales incertae sedis</taxon>
        <taxon>Candidatus Phycosocius</taxon>
    </lineage>
</organism>
<keyword evidence="3" id="KW-1185">Reference proteome</keyword>
<comment type="caution">
    <text evidence="2">The sequence shown here is derived from an EMBL/GenBank/DDBJ whole genome shotgun (WGS) entry which is preliminary data.</text>
</comment>
<dbReference type="GO" id="GO:0006275">
    <property type="term" value="P:regulation of DNA replication"/>
    <property type="evidence" value="ECO:0007669"/>
    <property type="project" value="InterPro"/>
</dbReference>
<sequence>MIVRALDEHDLVDQVRLDPRQGEGPSVVRISFATVRRVVGQEFGLPEACFTLRSRRPFYAWRRFAVVFWARFFCKEPCSPLPMSYPNIAQRLGLRDHTTAMHGWRRAKKLWAEGGEFGAAMDRCWLAFQELSDGRR</sequence>
<evidence type="ECO:0000259" key="1">
    <source>
        <dbReference type="SMART" id="SM00760"/>
    </source>
</evidence>
<dbReference type="Proteomes" id="UP000245086">
    <property type="component" value="Unassembled WGS sequence"/>
</dbReference>
<evidence type="ECO:0000313" key="2">
    <source>
        <dbReference type="EMBL" id="GBF56423.1"/>
    </source>
</evidence>
<dbReference type="InterPro" id="IPR010921">
    <property type="entry name" value="Trp_repressor/repl_initiator"/>
</dbReference>
<accession>A0A2P2E5T3</accession>
<proteinExistence type="predicted"/>
<dbReference type="RefSeq" id="WP_108983316.1">
    <property type="nucleotide sequence ID" value="NZ_BFBR01000001.1"/>
</dbReference>
<dbReference type="SUPFAM" id="SSF48295">
    <property type="entry name" value="TrpR-like"/>
    <property type="match status" value="1"/>
</dbReference>
<feature type="domain" description="Chromosomal replication initiator DnaA C-terminal" evidence="1">
    <location>
        <begin position="31"/>
        <end position="107"/>
    </location>
</feature>
<evidence type="ECO:0000313" key="3">
    <source>
        <dbReference type="Proteomes" id="UP000245086"/>
    </source>
</evidence>
<protein>
    <submittedName>
        <fullName evidence="2">Chromosomal replication initiator protein DnaA</fullName>
    </submittedName>
</protein>
<dbReference type="GO" id="GO:0043565">
    <property type="term" value="F:sequence-specific DNA binding"/>
    <property type="evidence" value="ECO:0007669"/>
    <property type="project" value="InterPro"/>
</dbReference>
<dbReference type="AlphaFoldDB" id="A0A2P2E5T3"/>
<dbReference type="GO" id="GO:0005524">
    <property type="term" value="F:ATP binding"/>
    <property type="evidence" value="ECO:0007669"/>
    <property type="project" value="InterPro"/>
</dbReference>
<name>A0A2P2E5T3_9PROT</name>
<reference evidence="2 3" key="1">
    <citation type="journal article" date="2018" name="Genome Announc.">
        <title>Draft Genome Sequence of "Candidatus Phycosocius bacilliformis," an Alphaproteobacterial Ectosymbiont of the Hydrocarbon-Producing Green Alga Botryococcus braunii.</title>
        <authorList>
            <person name="Tanabe Y."/>
            <person name="Yamaguchi H."/>
            <person name="Watanabe M.M."/>
        </authorList>
    </citation>
    <scope>NUCLEOTIDE SEQUENCE [LARGE SCALE GENOMIC DNA]</scope>
    <source>
        <strain evidence="2 3">BOTRYCO-2</strain>
    </source>
</reference>
<dbReference type="EMBL" id="BFBR01000001">
    <property type="protein sequence ID" value="GBF56423.1"/>
    <property type="molecule type" value="Genomic_DNA"/>
</dbReference>
<dbReference type="SMART" id="SM00760">
    <property type="entry name" value="Bac_DnaA_C"/>
    <property type="match status" value="1"/>
</dbReference>
<dbReference type="Gene3D" id="1.10.1750.10">
    <property type="match status" value="1"/>
</dbReference>